<proteinExistence type="predicted"/>
<feature type="transmembrane region" description="Helical" evidence="1">
    <location>
        <begin position="62"/>
        <end position="84"/>
    </location>
</feature>
<reference evidence="2 3" key="1">
    <citation type="submission" date="2019-06" db="EMBL/GenBank/DDBJ databases">
        <title>Genomic Encyclopedia of Archaeal and Bacterial Type Strains, Phase II (KMG-II): from individual species to whole genera.</title>
        <authorList>
            <person name="Goeker M."/>
        </authorList>
    </citation>
    <scope>NUCLEOTIDE SEQUENCE [LARGE SCALE GENOMIC DNA]</scope>
    <source>
        <strain evidence="2 3">DSM 18423</strain>
    </source>
</reference>
<name>A0A543KGH3_9RHOB</name>
<keyword evidence="1" id="KW-0472">Membrane</keyword>
<gene>
    <name evidence="2" type="ORF">BD293_2830</name>
</gene>
<accession>A0A543KGH3</accession>
<dbReference type="EMBL" id="VFPT01000001">
    <property type="protein sequence ID" value="TQM94164.1"/>
    <property type="molecule type" value="Genomic_DNA"/>
</dbReference>
<dbReference type="AlphaFoldDB" id="A0A543KGH3"/>
<sequence length="98" mass="10171">MVDLAAAVLITTGTAFFIAGTVGLLRFPDIFCRLHALTKADGLGLALIALGVALMAATPGAVFRIVLIWFFVATASATCGHLVARYARQSGAGVVRHD</sequence>
<dbReference type="GO" id="GO:0015385">
    <property type="term" value="F:sodium:proton antiporter activity"/>
    <property type="evidence" value="ECO:0007669"/>
    <property type="project" value="TreeGrafter"/>
</dbReference>
<dbReference type="InterPro" id="IPR005133">
    <property type="entry name" value="PhaG_MnhG_YufB"/>
</dbReference>
<comment type="caution">
    <text evidence="2">The sequence shown here is derived from an EMBL/GenBank/DDBJ whole genome shotgun (WGS) entry which is preliminary data.</text>
</comment>
<keyword evidence="1" id="KW-1133">Transmembrane helix</keyword>
<organism evidence="2 3">
    <name type="scientific">Roseinatronobacter monicus</name>
    <dbReference type="NCBI Taxonomy" id="393481"/>
    <lineage>
        <taxon>Bacteria</taxon>
        <taxon>Pseudomonadati</taxon>
        <taxon>Pseudomonadota</taxon>
        <taxon>Alphaproteobacteria</taxon>
        <taxon>Rhodobacterales</taxon>
        <taxon>Paracoccaceae</taxon>
        <taxon>Roseinatronobacter</taxon>
    </lineage>
</organism>
<feature type="transmembrane region" description="Helical" evidence="1">
    <location>
        <begin position="6"/>
        <end position="25"/>
    </location>
</feature>
<protein>
    <submittedName>
        <fullName evidence="2">Multisubunit sodium/proton antiporter MrpG subunit</fullName>
    </submittedName>
</protein>
<keyword evidence="1" id="KW-0812">Transmembrane</keyword>
<dbReference type="PANTHER" id="PTHR34703:SF1">
    <property type="entry name" value="ANTIPORTER SUBUNIT MNHG2-RELATED"/>
    <property type="match status" value="1"/>
</dbReference>
<dbReference type="RefSeq" id="WP_211841032.1">
    <property type="nucleotide sequence ID" value="NZ_VFPT01000001.1"/>
</dbReference>
<feature type="transmembrane region" description="Helical" evidence="1">
    <location>
        <begin position="37"/>
        <end position="56"/>
    </location>
</feature>
<evidence type="ECO:0000313" key="2">
    <source>
        <dbReference type="EMBL" id="TQM94164.1"/>
    </source>
</evidence>
<evidence type="ECO:0000313" key="3">
    <source>
        <dbReference type="Proteomes" id="UP000320582"/>
    </source>
</evidence>
<dbReference type="Proteomes" id="UP000320582">
    <property type="component" value="Unassembled WGS sequence"/>
</dbReference>
<evidence type="ECO:0000256" key="1">
    <source>
        <dbReference type="SAM" id="Phobius"/>
    </source>
</evidence>
<keyword evidence="3" id="KW-1185">Reference proteome</keyword>
<dbReference type="Pfam" id="PF03334">
    <property type="entry name" value="PhaG_MnhG_YufB"/>
    <property type="match status" value="1"/>
</dbReference>
<dbReference type="PANTHER" id="PTHR34703">
    <property type="entry name" value="ANTIPORTER SUBUNIT MNHG2-RELATED"/>
    <property type="match status" value="1"/>
</dbReference>